<dbReference type="InterPro" id="IPR035979">
    <property type="entry name" value="RBD_domain_sf"/>
</dbReference>
<accession>A0A0D7APP3</accession>
<dbReference type="EMBL" id="KN881591">
    <property type="protein sequence ID" value="KIY53714.1"/>
    <property type="molecule type" value="Genomic_DNA"/>
</dbReference>
<keyword evidence="1 2" id="KW-0694">RNA-binding</keyword>
<dbReference type="SMART" id="SM00360">
    <property type="entry name" value="RRM"/>
    <property type="match status" value="1"/>
</dbReference>
<dbReference type="InterPro" id="IPR034240">
    <property type="entry name" value="eIF3G_RRM"/>
</dbReference>
<evidence type="ECO:0000256" key="2">
    <source>
        <dbReference type="PROSITE-ProRule" id="PRU00176"/>
    </source>
</evidence>
<protein>
    <recommendedName>
        <fullName evidence="3">RRM domain-containing protein</fullName>
    </recommendedName>
</protein>
<evidence type="ECO:0000256" key="1">
    <source>
        <dbReference type="ARBA" id="ARBA00022884"/>
    </source>
</evidence>
<proteinExistence type="predicted"/>
<dbReference type="AlphaFoldDB" id="A0A0D7APP3"/>
<evidence type="ECO:0000313" key="4">
    <source>
        <dbReference type="EMBL" id="KIY53714.1"/>
    </source>
</evidence>
<name>A0A0D7APP3_9AGAR</name>
<feature type="domain" description="RRM" evidence="3">
    <location>
        <begin position="87"/>
        <end position="164"/>
    </location>
</feature>
<dbReference type="Proteomes" id="UP000054144">
    <property type="component" value="Unassembled WGS sequence"/>
</dbReference>
<dbReference type="OrthoDB" id="639027at2759"/>
<dbReference type="Pfam" id="PF00076">
    <property type="entry name" value="RRM_1"/>
    <property type="match status" value="1"/>
</dbReference>
<evidence type="ECO:0000313" key="5">
    <source>
        <dbReference type="Proteomes" id="UP000054144"/>
    </source>
</evidence>
<dbReference type="CDD" id="cd12408">
    <property type="entry name" value="RRM_eIF3G_like"/>
    <property type="match status" value="1"/>
</dbReference>
<dbReference type="PANTHER" id="PTHR10352">
    <property type="entry name" value="EUKARYOTIC TRANSLATION INITIATION FACTOR 3 SUBUNIT G"/>
    <property type="match status" value="1"/>
</dbReference>
<dbReference type="GO" id="GO:0003723">
    <property type="term" value="F:RNA binding"/>
    <property type="evidence" value="ECO:0007669"/>
    <property type="project" value="UniProtKB-UniRule"/>
</dbReference>
<feature type="non-terminal residue" evidence="4">
    <location>
        <position position="1"/>
    </location>
</feature>
<reference evidence="4 5" key="1">
    <citation type="journal article" date="2015" name="Fungal Genet. Biol.">
        <title>Evolution of novel wood decay mechanisms in Agaricales revealed by the genome sequences of Fistulina hepatica and Cylindrobasidium torrendii.</title>
        <authorList>
            <person name="Floudas D."/>
            <person name="Held B.W."/>
            <person name="Riley R."/>
            <person name="Nagy L.G."/>
            <person name="Koehler G."/>
            <person name="Ransdell A.S."/>
            <person name="Younus H."/>
            <person name="Chow J."/>
            <person name="Chiniquy J."/>
            <person name="Lipzen A."/>
            <person name="Tritt A."/>
            <person name="Sun H."/>
            <person name="Haridas S."/>
            <person name="LaButti K."/>
            <person name="Ohm R.A."/>
            <person name="Kues U."/>
            <person name="Blanchette R.A."/>
            <person name="Grigoriev I.V."/>
            <person name="Minto R.E."/>
            <person name="Hibbett D.S."/>
        </authorList>
    </citation>
    <scope>NUCLEOTIDE SEQUENCE [LARGE SCALE GENOMIC DNA]</scope>
    <source>
        <strain evidence="4 5">ATCC 64428</strain>
    </source>
</reference>
<dbReference type="PROSITE" id="PS50102">
    <property type="entry name" value="RRM"/>
    <property type="match status" value="1"/>
</dbReference>
<dbReference type="InterPro" id="IPR000504">
    <property type="entry name" value="RRM_dom"/>
</dbReference>
<dbReference type="SUPFAM" id="SSF54928">
    <property type="entry name" value="RNA-binding domain, RBD"/>
    <property type="match status" value="1"/>
</dbReference>
<evidence type="ECO:0000259" key="3">
    <source>
        <dbReference type="PROSITE" id="PS50102"/>
    </source>
</evidence>
<sequence length="164" mass="17516">HYTAKCPYKDQLGGLENAGASIFPGFFIPINFTFKNNPFLSNDGTPAPEAPAAPAKGSVYVPPSMCNSACGPGESMHGTGGHREDLPTLCVTNISEDTQENYLRELFGVFGHVACVFGCDHETGADKGFAFVGFDDRGIAQCAMEKVSGKGYNNLILGVQWSRE</sequence>
<dbReference type="Gene3D" id="3.30.70.330">
    <property type="match status" value="1"/>
</dbReference>
<dbReference type="InterPro" id="IPR012677">
    <property type="entry name" value="Nucleotide-bd_a/b_plait_sf"/>
</dbReference>
<organism evidence="4 5">
    <name type="scientific">Fistulina hepatica ATCC 64428</name>
    <dbReference type="NCBI Taxonomy" id="1128425"/>
    <lineage>
        <taxon>Eukaryota</taxon>
        <taxon>Fungi</taxon>
        <taxon>Dikarya</taxon>
        <taxon>Basidiomycota</taxon>
        <taxon>Agaricomycotina</taxon>
        <taxon>Agaricomycetes</taxon>
        <taxon>Agaricomycetidae</taxon>
        <taxon>Agaricales</taxon>
        <taxon>Fistulinaceae</taxon>
        <taxon>Fistulina</taxon>
    </lineage>
</organism>
<gene>
    <name evidence="4" type="ORF">FISHEDRAFT_32832</name>
</gene>
<keyword evidence="5" id="KW-1185">Reference proteome</keyword>